<evidence type="ECO:0000259" key="1">
    <source>
        <dbReference type="PROSITE" id="PS50003"/>
    </source>
</evidence>
<dbReference type="InterPro" id="IPR047270">
    <property type="entry name" value="PH_ephexin"/>
</dbReference>
<dbReference type="OrthoDB" id="27593at2759"/>
<accession>A0A6H5I2M9</accession>
<evidence type="ECO:0000313" key="3">
    <source>
        <dbReference type="EMBL" id="CAB0028771.1"/>
    </source>
</evidence>
<dbReference type="InterPro" id="IPR000219">
    <property type="entry name" value="DH_dom"/>
</dbReference>
<dbReference type="GO" id="GO:0005085">
    <property type="term" value="F:guanyl-nucleotide exchange factor activity"/>
    <property type="evidence" value="ECO:0007669"/>
    <property type="project" value="InterPro"/>
</dbReference>
<dbReference type="SMART" id="SM00325">
    <property type="entry name" value="RhoGEF"/>
    <property type="match status" value="1"/>
</dbReference>
<feature type="domain" description="PH" evidence="1">
    <location>
        <begin position="223"/>
        <end position="366"/>
    </location>
</feature>
<dbReference type="PANTHER" id="PTHR12845">
    <property type="entry name" value="GUANINE NUCLEOTIDE EXCHANGE FACTOR"/>
    <property type="match status" value="1"/>
</dbReference>
<evidence type="ECO:0000313" key="4">
    <source>
        <dbReference type="Proteomes" id="UP000479190"/>
    </source>
</evidence>
<dbReference type="Gene3D" id="2.30.29.30">
    <property type="entry name" value="Pleckstrin-homology domain (PH domain)/Phosphotyrosine-binding domain (PTB)"/>
    <property type="match status" value="1"/>
</dbReference>
<reference evidence="3 4" key="1">
    <citation type="submission" date="2020-02" db="EMBL/GenBank/DDBJ databases">
        <authorList>
            <person name="Ferguson B K."/>
        </authorList>
    </citation>
    <scope>NUCLEOTIDE SEQUENCE [LARGE SCALE GENOMIC DNA]</scope>
</reference>
<dbReference type="AlphaFoldDB" id="A0A6H5I2M9"/>
<dbReference type="Gene3D" id="1.20.900.10">
    <property type="entry name" value="Dbl homology (DH) domain"/>
    <property type="match status" value="1"/>
</dbReference>
<evidence type="ECO:0008006" key="5">
    <source>
        <dbReference type="Google" id="ProtNLM"/>
    </source>
</evidence>
<dbReference type="CDD" id="cd01221">
    <property type="entry name" value="PH_ephexin"/>
    <property type="match status" value="1"/>
</dbReference>
<dbReference type="PROSITE" id="PS50010">
    <property type="entry name" value="DH_2"/>
    <property type="match status" value="1"/>
</dbReference>
<feature type="domain" description="DH" evidence="2">
    <location>
        <begin position="5"/>
        <end position="191"/>
    </location>
</feature>
<dbReference type="InterPro" id="IPR047271">
    <property type="entry name" value="Ephexin-like"/>
</dbReference>
<dbReference type="SUPFAM" id="SSF50729">
    <property type="entry name" value="PH domain-like"/>
    <property type="match status" value="1"/>
</dbReference>
<keyword evidence="4" id="KW-1185">Reference proteome</keyword>
<organism evidence="3 4">
    <name type="scientific">Trichogramma brassicae</name>
    <dbReference type="NCBI Taxonomy" id="86971"/>
    <lineage>
        <taxon>Eukaryota</taxon>
        <taxon>Metazoa</taxon>
        <taxon>Ecdysozoa</taxon>
        <taxon>Arthropoda</taxon>
        <taxon>Hexapoda</taxon>
        <taxon>Insecta</taxon>
        <taxon>Pterygota</taxon>
        <taxon>Neoptera</taxon>
        <taxon>Endopterygota</taxon>
        <taxon>Hymenoptera</taxon>
        <taxon>Apocrita</taxon>
        <taxon>Proctotrupomorpha</taxon>
        <taxon>Chalcidoidea</taxon>
        <taxon>Trichogrammatidae</taxon>
        <taxon>Trichogramma</taxon>
    </lineage>
</organism>
<name>A0A6H5I2M9_9HYME</name>
<dbReference type="InterPro" id="IPR001849">
    <property type="entry name" value="PH_domain"/>
</dbReference>
<gene>
    <name evidence="3" type="ORF">TBRA_LOCUS908</name>
</gene>
<proteinExistence type="predicted"/>
<dbReference type="InterPro" id="IPR035899">
    <property type="entry name" value="DBL_dom_sf"/>
</dbReference>
<dbReference type="PROSITE" id="PS50003">
    <property type="entry name" value="PH_DOMAIN"/>
    <property type="match status" value="1"/>
</dbReference>
<sequence length="401" mass="45745">MEERKIQEAKFEILTSEASYLNSLRVLENEFASNPELCNEILSPGERDKLFGSVPEVLVASERFLAELEQVWREDPMLAKLAEQLLKHADRSAQVYVNYCSNQVSIDTQLKELRAKKGYRFLEVVSRIESNPACHSLSLHSFLMLPMQRITRLPLLADAVLSRLSVEHPERLKWELVLASLSHTVFKCNEAARLAERRNEIDALSRKLEYSDKIAPLSLTDRELIRSGTVIHLSIKSDDKKLTFGKKFHKTPLMLFLLTDYLLVTKLKTKLVSSAQYSEHESLGRATKLSFLRHSSSEETYSVLEMSKRSMVELEPAPEDSPFAGRHAMVLTLLENHEGRQSQYVLTCDNDTERKRWLDAVSPPKPTTLGETLYESWDCPQVMGIYAYAPSQPDELALYPG</sequence>
<protein>
    <recommendedName>
        <fullName evidence="5">DH domain-containing protein</fullName>
    </recommendedName>
</protein>
<dbReference type="SUPFAM" id="SSF48065">
    <property type="entry name" value="DBL homology domain (DH-domain)"/>
    <property type="match status" value="1"/>
</dbReference>
<dbReference type="PANTHER" id="PTHR12845:SF5">
    <property type="entry name" value="EPHEXIN, ISOFORM D"/>
    <property type="match status" value="1"/>
</dbReference>
<dbReference type="Pfam" id="PF00621">
    <property type="entry name" value="RhoGEF"/>
    <property type="match status" value="1"/>
</dbReference>
<dbReference type="Proteomes" id="UP000479190">
    <property type="component" value="Unassembled WGS sequence"/>
</dbReference>
<evidence type="ECO:0000259" key="2">
    <source>
        <dbReference type="PROSITE" id="PS50010"/>
    </source>
</evidence>
<dbReference type="CDD" id="cd00160">
    <property type="entry name" value="RhoGEF"/>
    <property type="match status" value="1"/>
</dbReference>
<dbReference type="EMBL" id="CADCXV010000191">
    <property type="protein sequence ID" value="CAB0028771.1"/>
    <property type="molecule type" value="Genomic_DNA"/>
</dbReference>
<dbReference type="InterPro" id="IPR011993">
    <property type="entry name" value="PH-like_dom_sf"/>
</dbReference>